<evidence type="ECO:0000256" key="4">
    <source>
        <dbReference type="ARBA" id="ARBA00023136"/>
    </source>
</evidence>
<dbReference type="Gene3D" id="1.20.1250.20">
    <property type="entry name" value="MFS general substrate transporter like domains"/>
    <property type="match status" value="2"/>
</dbReference>
<reference evidence="7 8" key="1">
    <citation type="submission" date="2020-08" db="EMBL/GenBank/DDBJ databases">
        <title>Sequencing the genomes of 1000 actinobacteria strains.</title>
        <authorList>
            <person name="Klenk H.-P."/>
        </authorList>
    </citation>
    <scope>NUCLEOTIDE SEQUENCE [LARGE SCALE GENOMIC DNA]</scope>
    <source>
        <strain evidence="7 8">DSM 44230</strain>
    </source>
</reference>
<feature type="transmembrane region" description="Helical" evidence="5">
    <location>
        <begin position="214"/>
        <end position="237"/>
    </location>
</feature>
<dbReference type="InterPro" id="IPR011701">
    <property type="entry name" value="MFS"/>
</dbReference>
<feature type="transmembrane region" description="Helical" evidence="5">
    <location>
        <begin position="289"/>
        <end position="310"/>
    </location>
</feature>
<accession>A0A7W7FT61</accession>
<feature type="transmembrane region" description="Helical" evidence="5">
    <location>
        <begin position="257"/>
        <end position="277"/>
    </location>
</feature>
<dbReference type="PANTHER" id="PTHR11662">
    <property type="entry name" value="SOLUTE CARRIER FAMILY 17"/>
    <property type="match status" value="1"/>
</dbReference>
<dbReference type="AlphaFoldDB" id="A0A7W7FT61"/>
<proteinExistence type="predicted"/>
<evidence type="ECO:0000256" key="5">
    <source>
        <dbReference type="SAM" id="Phobius"/>
    </source>
</evidence>
<organism evidence="7 8">
    <name type="scientific">Crossiella cryophila</name>
    <dbReference type="NCBI Taxonomy" id="43355"/>
    <lineage>
        <taxon>Bacteria</taxon>
        <taxon>Bacillati</taxon>
        <taxon>Actinomycetota</taxon>
        <taxon>Actinomycetes</taxon>
        <taxon>Pseudonocardiales</taxon>
        <taxon>Pseudonocardiaceae</taxon>
        <taxon>Crossiella</taxon>
    </lineage>
</organism>
<feature type="domain" description="Major facilitator superfamily (MFS) profile" evidence="6">
    <location>
        <begin position="20"/>
        <end position="411"/>
    </location>
</feature>
<feature type="transmembrane region" description="Helical" evidence="5">
    <location>
        <begin position="15"/>
        <end position="33"/>
    </location>
</feature>
<feature type="transmembrane region" description="Helical" evidence="5">
    <location>
        <begin position="388"/>
        <end position="407"/>
    </location>
</feature>
<evidence type="ECO:0000259" key="6">
    <source>
        <dbReference type="PROSITE" id="PS50850"/>
    </source>
</evidence>
<feature type="transmembrane region" description="Helical" evidence="5">
    <location>
        <begin position="316"/>
        <end position="341"/>
    </location>
</feature>
<dbReference type="InterPro" id="IPR050382">
    <property type="entry name" value="MFS_Na/Anion_cotransporter"/>
</dbReference>
<dbReference type="Proteomes" id="UP000533598">
    <property type="component" value="Unassembled WGS sequence"/>
</dbReference>
<feature type="transmembrane region" description="Helical" evidence="5">
    <location>
        <begin position="146"/>
        <end position="168"/>
    </location>
</feature>
<protein>
    <submittedName>
        <fullName evidence="7">MFS family permease</fullName>
    </submittedName>
</protein>
<comment type="caution">
    <text evidence="7">The sequence shown here is derived from an EMBL/GenBank/DDBJ whole genome shotgun (WGS) entry which is preliminary data.</text>
</comment>
<keyword evidence="2 5" id="KW-0812">Transmembrane</keyword>
<feature type="transmembrane region" description="Helical" evidence="5">
    <location>
        <begin position="174"/>
        <end position="193"/>
    </location>
</feature>
<dbReference type="Pfam" id="PF07690">
    <property type="entry name" value="MFS_1"/>
    <property type="match status" value="1"/>
</dbReference>
<evidence type="ECO:0000256" key="2">
    <source>
        <dbReference type="ARBA" id="ARBA00022692"/>
    </source>
</evidence>
<evidence type="ECO:0000256" key="3">
    <source>
        <dbReference type="ARBA" id="ARBA00022989"/>
    </source>
</evidence>
<dbReference type="GO" id="GO:0005886">
    <property type="term" value="C:plasma membrane"/>
    <property type="evidence" value="ECO:0007669"/>
    <property type="project" value="UniProtKB-SubCell"/>
</dbReference>
<name>A0A7W7FT61_9PSEU</name>
<feature type="transmembrane region" description="Helical" evidence="5">
    <location>
        <begin position="54"/>
        <end position="78"/>
    </location>
</feature>
<evidence type="ECO:0000256" key="1">
    <source>
        <dbReference type="ARBA" id="ARBA00004651"/>
    </source>
</evidence>
<dbReference type="SUPFAM" id="SSF103473">
    <property type="entry name" value="MFS general substrate transporter"/>
    <property type="match status" value="1"/>
</dbReference>
<dbReference type="EMBL" id="JACHMH010000001">
    <property type="protein sequence ID" value="MBB4676088.1"/>
    <property type="molecule type" value="Genomic_DNA"/>
</dbReference>
<evidence type="ECO:0000313" key="7">
    <source>
        <dbReference type="EMBL" id="MBB4676088.1"/>
    </source>
</evidence>
<evidence type="ECO:0000313" key="8">
    <source>
        <dbReference type="Proteomes" id="UP000533598"/>
    </source>
</evidence>
<dbReference type="PROSITE" id="PS50850">
    <property type="entry name" value="MFS"/>
    <property type="match status" value="1"/>
</dbReference>
<dbReference type="GO" id="GO:0022857">
    <property type="term" value="F:transmembrane transporter activity"/>
    <property type="evidence" value="ECO:0007669"/>
    <property type="project" value="InterPro"/>
</dbReference>
<feature type="transmembrane region" description="Helical" evidence="5">
    <location>
        <begin position="84"/>
        <end position="105"/>
    </location>
</feature>
<gene>
    <name evidence="7" type="ORF">HNR67_002206</name>
</gene>
<comment type="subcellular location">
    <subcellularLocation>
        <location evidence="1">Cell membrane</location>
        <topology evidence="1">Multi-pass membrane protein</topology>
    </subcellularLocation>
</comment>
<keyword evidence="4 5" id="KW-0472">Membrane</keyword>
<dbReference type="RefSeq" id="WP_185001953.1">
    <property type="nucleotide sequence ID" value="NZ_BAAAUI010000016.1"/>
</dbReference>
<sequence>MTVTDRAGVVAPDPVRAWTVTGMLVIFIVINWADKSILGLAAEPLMAELRISPAELGFIGSSFFLLFSVTGVLVGFLADRVRAQWVLIGLAIAWSLTQLPVLLSATGTSLLISRIALGAAEGPATAMAAASAFTWFPKEKRALPGAWITAGSSIAKIAVAPVLTFIIVGYGWRAAFVTLILLGVVWSVAWFFVGGDGPLRVEGRRKVVPFRRIGLSRTFIGCVLAAFPMYALVSMLLTWLPSYLEKALGFSRVQAGVMFGLPSISSIIVMVGISAISDRLLSRGASSRLTRGIFSAVGLLVGGGLLMLVPLLDNRYLALTVVVLGYGIGVAVFPLATAAVSHIAPAGQQASTVGFLVAVYSLAGLLGPWLTGVLVGAAESPAAGFSQAFQLFGGCAVLGGVAAWLLIQPDRDAAAIAR</sequence>
<dbReference type="InterPro" id="IPR020846">
    <property type="entry name" value="MFS_dom"/>
</dbReference>
<dbReference type="InterPro" id="IPR036259">
    <property type="entry name" value="MFS_trans_sf"/>
</dbReference>
<keyword evidence="8" id="KW-1185">Reference proteome</keyword>
<feature type="transmembrane region" description="Helical" evidence="5">
    <location>
        <begin position="353"/>
        <end position="376"/>
    </location>
</feature>
<keyword evidence="3 5" id="KW-1133">Transmembrane helix</keyword>
<dbReference type="PANTHER" id="PTHR11662:SF450">
    <property type="entry name" value="BLR1003 PROTEIN"/>
    <property type="match status" value="1"/>
</dbReference>